<feature type="compositionally biased region" description="Polar residues" evidence="1">
    <location>
        <begin position="37"/>
        <end position="46"/>
    </location>
</feature>
<accession>A0A0C3G582</accession>
<dbReference type="InParanoid" id="A0A0C3G582"/>
<name>A0A0C3G582_PILCF</name>
<organism evidence="2 3">
    <name type="scientific">Piloderma croceum (strain F 1598)</name>
    <dbReference type="NCBI Taxonomy" id="765440"/>
    <lineage>
        <taxon>Eukaryota</taxon>
        <taxon>Fungi</taxon>
        <taxon>Dikarya</taxon>
        <taxon>Basidiomycota</taxon>
        <taxon>Agaricomycotina</taxon>
        <taxon>Agaricomycetes</taxon>
        <taxon>Agaricomycetidae</taxon>
        <taxon>Atheliales</taxon>
        <taxon>Atheliaceae</taxon>
        <taxon>Piloderma</taxon>
    </lineage>
</organism>
<gene>
    <name evidence="2" type="ORF">PILCRDRAFT_345362</name>
</gene>
<evidence type="ECO:0000313" key="3">
    <source>
        <dbReference type="Proteomes" id="UP000054166"/>
    </source>
</evidence>
<reference evidence="2 3" key="1">
    <citation type="submission" date="2014-04" db="EMBL/GenBank/DDBJ databases">
        <authorList>
            <consortium name="DOE Joint Genome Institute"/>
            <person name="Kuo A."/>
            <person name="Tarkka M."/>
            <person name="Buscot F."/>
            <person name="Kohler A."/>
            <person name="Nagy L.G."/>
            <person name="Floudas D."/>
            <person name="Copeland A."/>
            <person name="Barry K.W."/>
            <person name="Cichocki N."/>
            <person name="Veneault-Fourrey C."/>
            <person name="LaButti K."/>
            <person name="Lindquist E.A."/>
            <person name="Lipzen A."/>
            <person name="Lundell T."/>
            <person name="Morin E."/>
            <person name="Murat C."/>
            <person name="Sun H."/>
            <person name="Tunlid A."/>
            <person name="Henrissat B."/>
            <person name="Grigoriev I.V."/>
            <person name="Hibbett D.S."/>
            <person name="Martin F."/>
            <person name="Nordberg H.P."/>
            <person name="Cantor M.N."/>
            <person name="Hua S.X."/>
        </authorList>
    </citation>
    <scope>NUCLEOTIDE SEQUENCE [LARGE SCALE GENOMIC DNA]</scope>
    <source>
        <strain evidence="2 3">F 1598</strain>
    </source>
</reference>
<dbReference type="EMBL" id="KN832984">
    <property type="protein sequence ID" value="KIM85801.1"/>
    <property type="molecule type" value="Genomic_DNA"/>
</dbReference>
<dbReference type="HOGENOM" id="CLU_1050168_0_0_1"/>
<dbReference type="STRING" id="765440.A0A0C3G582"/>
<proteinExistence type="predicted"/>
<dbReference type="OrthoDB" id="1938591at2759"/>
<feature type="region of interest" description="Disordered" evidence="1">
    <location>
        <begin position="1"/>
        <end position="71"/>
    </location>
</feature>
<sequence length="265" mass="28374">MNGHSDGLGQRGPEPTQSNMPLPSGSLKRQLDGELMVSTSAVSNRPSTKKAKTEWEGEPSQALAKKGQEIENSTMAEDGNVFLQRMTDVIRLAAGNDGQESATSDISETLDMILAGRDQDTSDPGAIDPLGLGVGLVVGPASSHFLPAVQQSIAQFNAATIHIPPSSHLTELLPGDAVAYLLSSLAEFETTSSITQSPTVWLDASMVCVNSSIQNSLHLNETDKHECVRLVRGAKIYNVSWKTTMMPFIFTTPIPSVLSRTHSFI</sequence>
<reference evidence="3" key="2">
    <citation type="submission" date="2015-01" db="EMBL/GenBank/DDBJ databases">
        <title>Evolutionary Origins and Diversification of the Mycorrhizal Mutualists.</title>
        <authorList>
            <consortium name="DOE Joint Genome Institute"/>
            <consortium name="Mycorrhizal Genomics Consortium"/>
            <person name="Kohler A."/>
            <person name="Kuo A."/>
            <person name="Nagy L.G."/>
            <person name="Floudas D."/>
            <person name="Copeland A."/>
            <person name="Barry K.W."/>
            <person name="Cichocki N."/>
            <person name="Veneault-Fourrey C."/>
            <person name="LaButti K."/>
            <person name="Lindquist E.A."/>
            <person name="Lipzen A."/>
            <person name="Lundell T."/>
            <person name="Morin E."/>
            <person name="Murat C."/>
            <person name="Riley R."/>
            <person name="Ohm R."/>
            <person name="Sun H."/>
            <person name="Tunlid A."/>
            <person name="Henrissat B."/>
            <person name="Grigoriev I.V."/>
            <person name="Hibbett D.S."/>
            <person name="Martin F."/>
        </authorList>
    </citation>
    <scope>NUCLEOTIDE SEQUENCE [LARGE SCALE GENOMIC DNA]</scope>
    <source>
        <strain evidence="3">F 1598</strain>
    </source>
</reference>
<keyword evidence="3" id="KW-1185">Reference proteome</keyword>
<evidence type="ECO:0000256" key="1">
    <source>
        <dbReference type="SAM" id="MobiDB-lite"/>
    </source>
</evidence>
<evidence type="ECO:0000313" key="2">
    <source>
        <dbReference type="EMBL" id="KIM85801.1"/>
    </source>
</evidence>
<dbReference type="AlphaFoldDB" id="A0A0C3G582"/>
<dbReference type="Proteomes" id="UP000054166">
    <property type="component" value="Unassembled WGS sequence"/>
</dbReference>
<protein>
    <submittedName>
        <fullName evidence="2">Uncharacterized protein</fullName>
    </submittedName>
</protein>